<dbReference type="EMBL" id="FOBB01000004">
    <property type="protein sequence ID" value="SEM36977.1"/>
    <property type="molecule type" value="Genomic_DNA"/>
</dbReference>
<dbReference type="PANTHER" id="PTHR36842">
    <property type="entry name" value="PROTEIN TOLB HOMOLOG"/>
    <property type="match status" value="1"/>
</dbReference>
<dbReference type="AlphaFoldDB" id="A0A1H7XV36"/>
<sequence length="956" mass="109808">MKLACNALHSNISTLAYKHIRTLIFTFAYLHICILSASAQNFGGNPPSLKWRQINTDTVRVIFPAGLETQGERVANIVHYLNQHTRNSIGNRQQKVNIVLQNQTLESNGYVQLGPFRSEFYLNPPPSSLELGSLQWDEQLALHEYRHVLQNMNFRQGISKAFSYLGGELGQAAITNIAVPNWFWEGDAVTMETALSPQGRGRLPAFFDGFRGLMLDNKHYSYMKIRNGSYRDYVPNHYELGYLMSVYGRTHYGQTFWRDVTTDAVRFRGVFYPLSQSIRRRTGYNITGFYKATMQEYEHEWQQYANRPAITPAKPLNAPANIVTNYRYVYSAGPGQWVTLKSSYQRIPGFYLIDSTGHEQLLTRPGNSFDDFFTYNNGRILWTEARYDARWVWKDYSIIKLYDRASGHTVTITHRTKYFSPDITNDGQSIIVAFTTPKQQYGLHLLDAHTGAVKQVLPNPENWYYSFPRFTADGQSVISSVRNRLGQMALVQQSISSGESILLTPFSFNVIGAPVVAGDTLYFTGSWKDVNNIYAYTLADKKIYQVTDRPNSILHGAVDAQQQQIVFSEFTAGGYKLYSAPLQASQWRPLDTAVDAHSAWLKPRLEESGNILPIVPHNDYPVKKYPQLTRPFNLHSWVPTFDDPDYSLTLYGNNILNTTSTAIGYTYNRNEGSSAVGANFLFGGWFPYLQAGVDYTFNRSALVKDIGRLYWKELDWHGGFTIPLLLSSGKYGRSLSVGSNYHYLRSYPDGFKFRDEGIQYLNNTLVFNNQRIKAPQNIYSHFGQYLYLQYTHSIDEVPAEQFYGRFDLYLPGLFPNHSIVLQAAYQQHDTMQRYSFTDNFVYARGYNEPFYGHIYKLGANYHFPIAYPDWGFAQLIYLMRLRGNAFYDYSQAYNFRTKTSRRFASTGGELFFDTKIGNTIPFSFGVRFSHLLDPDPVEATRNRFDFILPLQQLFSY</sequence>
<dbReference type="OrthoDB" id="9799878at2"/>
<name>A0A1H7XV36_9BACT</name>
<keyword evidence="2" id="KW-1185">Reference proteome</keyword>
<dbReference type="SUPFAM" id="SSF82171">
    <property type="entry name" value="DPP6 N-terminal domain-like"/>
    <property type="match status" value="1"/>
</dbReference>
<dbReference type="Proteomes" id="UP000198984">
    <property type="component" value="Unassembled WGS sequence"/>
</dbReference>
<protein>
    <submittedName>
        <fullName evidence="1">Uncharacterized protein</fullName>
    </submittedName>
</protein>
<evidence type="ECO:0000313" key="1">
    <source>
        <dbReference type="EMBL" id="SEM36977.1"/>
    </source>
</evidence>
<accession>A0A1H7XV36</accession>
<reference evidence="1 2" key="1">
    <citation type="submission" date="2016-10" db="EMBL/GenBank/DDBJ databases">
        <authorList>
            <person name="de Groot N.N."/>
        </authorList>
    </citation>
    <scope>NUCLEOTIDE SEQUENCE [LARGE SCALE GENOMIC DNA]</scope>
    <source>
        <strain evidence="1 2">DSM 21039</strain>
    </source>
</reference>
<dbReference type="Gene3D" id="2.120.10.30">
    <property type="entry name" value="TolB, C-terminal domain"/>
    <property type="match status" value="1"/>
</dbReference>
<proteinExistence type="predicted"/>
<dbReference type="PANTHER" id="PTHR36842:SF1">
    <property type="entry name" value="PROTEIN TOLB"/>
    <property type="match status" value="1"/>
</dbReference>
<evidence type="ECO:0000313" key="2">
    <source>
        <dbReference type="Proteomes" id="UP000198984"/>
    </source>
</evidence>
<gene>
    <name evidence="1" type="ORF">SAMN04488505_104188</name>
</gene>
<dbReference type="RefSeq" id="WP_089914782.1">
    <property type="nucleotide sequence ID" value="NZ_FOBB01000004.1"/>
</dbReference>
<dbReference type="STRING" id="573321.SAMN04488505_104188"/>
<organism evidence="1 2">
    <name type="scientific">Chitinophaga rupis</name>
    <dbReference type="NCBI Taxonomy" id="573321"/>
    <lineage>
        <taxon>Bacteria</taxon>
        <taxon>Pseudomonadati</taxon>
        <taxon>Bacteroidota</taxon>
        <taxon>Chitinophagia</taxon>
        <taxon>Chitinophagales</taxon>
        <taxon>Chitinophagaceae</taxon>
        <taxon>Chitinophaga</taxon>
    </lineage>
</organism>
<dbReference type="InterPro" id="IPR011042">
    <property type="entry name" value="6-blade_b-propeller_TolB-like"/>
</dbReference>